<dbReference type="Gene3D" id="1.10.10.60">
    <property type="entry name" value="Homeodomain-like"/>
    <property type="match status" value="1"/>
</dbReference>
<protein>
    <recommendedName>
        <fullName evidence="1">Tc1-like transposase DDE domain-containing protein</fullName>
    </recommendedName>
</protein>
<proteinExistence type="predicted"/>
<keyword evidence="3" id="KW-1185">Reference proteome</keyword>
<feature type="domain" description="Tc1-like transposase DDE" evidence="1">
    <location>
        <begin position="141"/>
        <end position="282"/>
    </location>
</feature>
<gene>
    <name evidence="2" type="ORF">Ae201684_006526</name>
</gene>
<dbReference type="EMBL" id="VJMJ01000084">
    <property type="protein sequence ID" value="KAF0737357.1"/>
    <property type="molecule type" value="Genomic_DNA"/>
</dbReference>
<dbReference type="Gene3D" id="3.30.420.10">
    <property type="entry name" value="Ribonuclease H-like superfamily/Ribonuclease H"/>
    <property type="match status" value="1"/>
</dbReference>
<evidence type="ECO:0000313" key="3">
    <source>
        <dbReference type="Proteomes" id="UP000481153"/>
    </source>
</evidence>
<dbReference type="InterPro" id="IPR052338">
    <property type="entry name" value="Transposase_5"/>
</dbReference>
<dbReference type="PANTHER" id="PTHR23022:SF129">
    <property type="entry name" value="TRANSPOSABLE ELEMENT TC3 TRANSPOSASE"/>
    <property type="match status" value="1"/>
</dbReference>
<dbReference type="GO" id="GO:0003676">
    <property type="term" value="F:nucleic acid binding"/>
    <property type="evidence" value="ECO:0007669"/>
    <property type="project" value="InterPro"/>
</dbReference>
<evidence type="ECO:0000259" key="1">
    <source>
        <dbReference type="Pfam" id="PF13358"/>
    </source>
</evidence>
<sequence>MPRGRAPSQQEVGAILALYREGKSKRAIAKAINRTDSLVRTMIRNHYNPRAKKKVGRRLVLTRRLVREIFRLACVKQMSSRKIESAVKFIVRRTTILTVLRQSKFAKKIKRKRTPHLRPHHKKCRLAFAKKYLQKWGFWDRVVFTDEKKFNLDGPDGCQHYWHDIRKEPEVYSKRVMGGGSFMIWAAVSCFGSSHVAVLEGKQNSLKYIETLRDFLLPYLQYLPEIHDVENPIFQQDGAKIHTSKVTKEFLEANGVEVLEWPAKSPDLNIIENVWGLLARSVYENG</sequence>
<organism evidence="2 3">
    <name type="scientific">Aphanomyces euteiches</name>
    <dbReference type="NCBI Taxonomy" id="100861"/>
    <lineage>
        <taxon>Eukaryota</taxon>
        <taxon>Sar</taxon>
        <taxon>Stramenopiles</taxon>
        <taxon>Oomycota</taxon>
        <taxon>Saprolegniomycetes</taxon>
        <taxon>Saprolegniales</taxon>
        <taxon>Verrucalvaceae</taxon>
        <taxon>Aphanomyces</taxon>
    </lineage>
</organism>
<dbReference type="Pfam" id="PF13358">
    <property type="entry name" value="DDE_3"/>
    <property type="match status" value="1"/>
</dbReference>
<name>A0A6G0XB39_9STRA</name>
<dbReference type="Proteomes" id="UP000481153">
    <property type="component" value="Unassembled WGS sequence"/>
</dbReference>
<dbReference type="InterPro" id="IPR036397">
    <property type="entry name" value="RNaseH_sf"/>
</dbReference>
<dbReference type="AlphaFoldDB" id="A0A6G0XB39"/>
<comment type="caution">
    <text evidence="2">The sequence shown here is derived from an EMBL/GenBank/DDBJ whole genome shotgun (WGS) entry which is preliminary data.</text>
</comment>
<dbReference type="PANTHER" id="PTHR23022">
    <property type="entry name" value="TRANSPOSABLE ELEMENT-RELATED"/>
    <property type="match status" value="1"/>
</dbReference>
<reference evidence="2 3" key="1">
    <citation type="submission" date="2019-07" db="EMBL/GenBank/DDBJ databases">
        <title>Genomics analysis of Aphanomyces spp. identifies a new class of oomycete effector associated with host adaptation.</title>
        <authorList>
            <person name="Gaulin E."/>
        </authorList>
    </citation>
    <scope>NUCLEOTIDE SEQUENCE [LARGE SCALE GENOMIC DNA]</scope>
    <source>
        <strain evidence="2 3">ATCC 201684</strain>
    </source>
</reference>
<dbReference type="InterPro" id="IPR038717">
    <property type="entry name" value="Tc1-like_DDE_dom"/>
</dbReference>
<dbReference type="VEuPathDB" id="FungiDB:AeMF1_000962"/>
<accession>A0A6G0XB39</accession>
<evidence type="ECO:0000313" key="2">
    <source>
        <dbReference type="EMBL" id="KAF0737357.1"/>
    </source>
</evidence>